<keyword evidence="3" id="KW-0732">Signal</keyword>
<dbReference type="AlphaFoldDB" id="A0A1B1CQG3"/>
<keyword evidence="2" id="KW-0044">Antibiotic</keyword>
<dbReference type="Gene3D" id="3.30.160.320">
    <property type="match status" value="1"/>
</dbReference>
<dbReference type="InterPro" id="IPR024509">
    <property type="entry name" value="Anti-LPS_factor/Scygonadin"/>
</dbReference>
<evidence type="ECO:0000256" key="2">
    <source>
        <dbReference type="ARBA" id="ARBA00023022"/>
    </source>
</evidence>
<feature type="signal peptide" evidence="3">
    <location>
        <begin position="1"/>
        <end position="24"/>
    </location>
</feature>
<evidence type="ECO:0000313" key="4">
    <source>
        <dbReference type="EMBL" id="ANP92039.2"/>
    </source>
</evidence>
<dbReference type="InterPro" id="IPR038539">
    <property type="entry name" value="Anti-LPS_factor/Scygonadin_sf"/>
</dbReference>
<dbReference type="Pfam" id="PF11630">
    <property type="entry name" value="Anti-LPS-SCYG"/>
    <property type="match status" value="1"/>
</dbReference>
<reference evidence="4" key="1">
    <citation type="journal article" date="2016" name="Dev. Comp. Immunol.">
        <title>Differentially expressed transcripts in stomach of Penaeus monodon in response to AHPND infection.</title>
        <authorList>
            <person name="Soonthornchai W."/>
            <person name="Chaiyapechara S."/>
            <person name="Klinbunga S."/>
            <person name="Thongda W."/>
            <person name="Tangphatsornruang S."/>
            <person name="Yoocha T."/>
            <person name="Jarayabhand P."/>
            <person name="Jiravanichpaisal P."/>
        </authorList>
    </citation>
    <scope>NUCLEOTIDE SEQUENCE</scope>
</reference>
<evidence type="ECO:0000256" key="3">
    <source>
        <dbReference type="SAM" id="SignalP"/>
    </source>
</evidence>
<dbReference type="EMBL" id="KX431031">
    <property type="protein sequence ID" value="ANP92039.2"/>
    <property type="molecule type" value="mRNA"/>
</dbReference>
<proteinExistence type="evidence at transcript level"/>
<protein>
    <submittedName>
        <fullName evidence="4">Anti-lipopolysaccharide factor isoform 7</fullName>
    </submittedName>
</protein>
<keyword evidence="1" id="KW-0929">Antimicrobial</keyword>
<organism evidence="4">
    <name type="scientific">Penaeus monodon</name>
    <name type="common">Giant tiger prawn</name>
    <dbReference type="NCBI Taxonomy" id="6687"/>
    <lineage>
        <taxon>Eukaryota</taxon>
        <taxon>Metazoa</taxon>
        <taxon>Ecdysozoa</taxon>
        <taxon>Arthropoda</taxon>
        <taxon>Crustacea</taxon>
        <taxon>Multicrustacea</taxon>
        <taxon>Malacostraca</taxon>
        <taxon>Eumalacostraca</taxon>
        <taxon>Eucarida</taxon>
        <taxon>Decapoda</taxon>
        <taxon>Dendrobranchiata</taxon>
        <taxon>Penaeoidea</taxon>
        <taxon>Penaeidae</taxon>
        <taxon>Penaeus</taxon>
    </lineage>
</organism>
<accession>A0A1B1CQG3</accession>
<dbReference type="OrthoDB" id="6368080at2759"/>
<evidence type="ECO:0000256" key="1">
    <source>
        <dbReference type="ARBA" id="ARBA00022529"/>
    </source>
</evidence>
<feature type="chain" id="PRO_5008521139" evidence="3">
    <location>
        <begin position="25"/>
        <end position="122"/>
    </location>
</feature>
<name>A0A1B1CQG3_PENMO</name>
<dbReference type="GO" id="GO:0042742">
    <property type="term" value="P:defense response to bacterium"/>
    <property type="evidence" value="ECO:0007669"/>
    <property type="project" value="UniProtKB-KW"/>
</dbReference>
<sequence>MRVSVLTMALTVALAVALPSQCSAAGWGAFMPSIATRLTGLWETGELELLGRYCTYSVKPTFQQWQLYFIGSMWCPGWTPIRGVAETRSRSGVVGKMTQDFVRKALRADLLSKEEAETWLSH</sequence>